<sequence length="331" mass="37577">MADALELSLAVCDYDRCRAVLDGRARVDGCRILPTALEPEEAFHRAFKFQEFDVTELSMSSFTMLTARGDCPYVGIPAFVSRLFRHSGIYIRTDRGIETAADLKGKVIGLPEYQITATVWIRGILEDEYGVDTRSVAWRQGGLEDPGRTERSTIALPGDIDLKPIPAERTLSDMLATGEIDALITARAPSCFLKGTPGVARMFPDYRAAEQDYYRRTGIFPIMHLIGIRRSIYEHHPWVAVNLYKAFLEAKRHAMYELSQIGHLFVSLPWSVMERDQTVELMGEDFWSYGAEENRKVLETFLGYHHRQGLSERRVTVEEMFAPSTLELTKI</sequence>
<dbReference type="Gene3D" id="3.40.190.10">
    <property type="entry name" value="Periplasmic binding protein-like II"/>
    <property type="match status" value="1"/>
</dbReference>
<dbReference type="SUPFAM" id="SSF53850">
    <property type="entry name" value="Periplasmic binding protein-like II"/>
    <property type="match status" value="1"/>
</dbReference>
<comment type="caution">
    <text evidence="1">The sequence shown here is derived from an EMBL/GenBank/DDBJ whole genome shotgun (WGS) entry which is preliminary data.</text>
</comment>
<gene>
    <name evidence="1" type="ORF">KAJ83_16330</name>
</gene>
<protein>
    <submittedName>
        <fullName evidence="1">ABC transporter substrate-binding protein</fullName>
    </submittedName>
</protein>
<dbReference type="Proteomes" id="UP000672602">
    <property type="component" value="Unassembled WGS sequence"/>
</dbReference>
<dbReference type="Gene3D" id="3.40.190.270">
    <property type="match status" value="1"/>
</dbReference>
<accession>A0A8J7V584</accession>
<proteinExistence type="predicted"/>
<dbReference type="EMBL" id="JAGMWN010000009">
    <property type="protein sequence ID" value="MBP5858589.1"/>
    <property type="molecule type" value="Genomic_DNA"/>
</dbReference>
<evidence type="ECO:0000313" key="1">
    <source>
        <dbReference type="EMBL" id="MBP5858589.1"/>
    </source>
</evidence>
<keyword evidence="2" id="KW-1185">Reference proteome</keyword>
<evidence type="ECO:0000313" key="2">
    <source>
        <dbReference type="Proteomes" id="UP000672602"/>
    </source>
</evidence>
<dbReference type="AlphaFoldDB" id="A0A8J7V584"/>
<organism evidence="1 2">
    <name type="scientific">Marivibrio halodurans</name>
    <dbReference type="NCBI Taxonomy" id="2039722"/>
    <lineage>
        <taxon>Bacteria</taxon>
        <taxon>Pseudomonadati</taxon>
        <taxon>Pseudomonadota</taxon>
        <taxon>Alphaproteobacteria</taxon>
        <taxon>Rhodospirillales</taxon>
        <taxon>Rhodospirillaceae</taxon>
        <taxon>Marivibrio</taxon>
    </lineage>
</organism>
<reference evidence="1" key="1">
    <citation type="submission" date="2021-04" db="EMBL/GenBank/DDBJ databases">
        <authorList>
            <person name="Zhang D.-C."/>
        </authorList>
    </citation>
    <scope>NUCLEOTIDE SEQUENCE</scope>
    <source>
        <strain evidence="1">CGMCC 1.15697</strain>
    </source>
</reference>
<name>A0A8J7V584_9PROT</name>
<dbReference type="RefSeq" id="WP_210683180.1">
    <property type="nucleotide sequence ID" value="NZ_JAGMWN010000009.1"/>
</dbReference>